<name>A0A8I0DT53_9FIRM</name>
<comment type="caution">
    <text evidence="1">The sequence shown here is derived from an EMBL/GenBank/DDBJ whole genome shotgun (WGS) entry which is preliminary data.</text>
</comment>
<protein>
    <submittedName>
        <fullName evidence="1">Uncharacterized protein</fullName>
    </submittedName>
</protein>
<sequence>MGIKFIKKKKSEVAAANTLADLRTTVDKDGNVEIVSKNFTMTTSQQPKKEAEASEWTCWGCGHVNSGEVCEVCGKKRVQK</sequence>
<organism evidence="1 2">
    <name type="scientific">Coprococcus hominis</name>
    <name type="common">ex Liu et al. 2022</name>
    <dbReference type="NCBI Taxonomy" id="2763039"/>
    <lineage>
        <taxon>Bacteria</taxon>
        <taxon>Bacillati</taxon>
        <taxon>Bacillota</taxon>
        <taxon>Clostridia</taxon>
        <taxon>Lachnospirales</taxon>
        <taxon>Lachnospiraceae</taxon>
        <taxon>Coprococcus</taxon>
    </lineage>
</organism>
<accession>A0A8I0DT53</accession>
<evidence type="ECO:0000313" key="1">
    <source>
        <dbReference type="EMBL" id="MBC5662034.1"/>
    </source>
</evidence>
<gene>
    <name evidence="1" type="ORF">H8S09_03840</name>
</gene>
<dbReference type="RefSeq" id="WP_117808322.1">
    <property type="nucleotide sequence ID" value="NZ_JACOOX010000002.1"/>
</dbReference>
<keyword evidence="2" id="KW-1185">Reference proteome</keyword>
<reference evidence="1 2" key="1">
    <citation type="submission" date="2020-08" db="EMBL/GenBank/DDBJ databases">
        <title>Genome public.</title>
        <authorList>
            <person name="Liu C."/>
            <person name="Sun Q."/>
        </authorList>
    </citation>
    <scope>NUCLEOTIDE SEQUENCE [LARGE SCALE GENOMIC DNA]</scope>
    <source>
        <strain evidence="1 2">NSJ-10</strain>
    </source>
</reference>
<dbReference type="Proteomes" id="UP000615234">
    <property type="component" value="Unassembled WGS sequence"/>
</dbReference>
<proteinExistence type="predicted"/>
<dbReference type="EMBL" id="JACOOX010000002">
    <property type="protein sequence ID" value="MBC5662034.1"/>
    <property type="molecule type" value="Genomic_DNA"/>
</dbReference>
<evidence type="ECO:0000313" key="2">
    <source>
        <dbReference type="Proteomes" id="UP000615234"/>
    </source>
</evidence>
<dbReference type="AlphaFoldDB" id="A0A8I0DT53"/>